<feature type="region of interest" description="Disordered" evidence="6">
    <location>
        <begin position="1"/>
        <end position="25"/>
    </location>
</feature>
<evidence type="ECO:0000256" key="6">
    <source>
        <dbReference type="SAM" id="MobiDB-lite"/>
    </source>
</evidence>
<dbReference type="NCBIfam" id="TIGR00205">
    <property type="entry name" value="fliE"/>
    <property type="match status" value="1"/>
</dbReference>
<keyword evidence="7" id="KW-0969">Cilium</keyword>
<evidence type="ECO:0000256" key="4">
    <source>
        <dbReference type="HAMAP-Rule" id="MF_00724"/>
    </source>
</evidence>
<keyword evidence="8" id="KW-1185">Reference proteome</keyword>
<evidence type="ECO:0000256" key="2">
    <source>
        <dbReference type="ARBA" id="ARBA00009272"/>
    </source>
</evidence>
<gene>
    <name evidence="4 7" type="primary">fliE</name>
    <name evidence="7" type="ORF">HP555_09215</name>
</gene>
<evidence type="ECO:0000256" key="1">
    <source>
        <dbReference type="ARBA" id="ARBA00004117"/>
    </source>
</evidence>
<dbReference type="Pfam" id="PF02049">
    <property type="entry name" value="FliE"/>
    <property type="match status" value="1"/>
</dbReference>
<protein>
    <recommendedName>
        <fullName evidence="4 5">Flagellar hook-basal body complex protein FliE</fullName>
    </recommendedName>
</protein>
<dbReference type="KEGG" id="dog:HP555_09215"/>
<keyword evidence="7" id="KW-0966">Cell projection</keyword>
<dbReference type="PANTHER" id="PTHR34653">
    <property type="match status" value="1"/>
</dbReference>
<dbReference type="GO" id="GO:0003774">
    <property type="term" value="F:cytoskeletal motor activity"/>
    <property type="evidence" value="ECO:0007669"/>
    <property type="project" value="InterPro"/>
</dbReference>
<reference evidence="7 8" key="1">
    <citation type="submission" date="2020-05" db="EMBL/GenBank/DDBJ databases">
        <title>Complete genome of Desulfobulbus oligotrophicus.</title>
        <authorList>
            <person name="Podar M."/>
        </authorList>
    </citation>
    <scope>NUCLEOTIDE SEQUENCE [LARGE SCALE GENOMIC DNA]</scope>
    <source>
        <strain evidence="7 8">Prop6</strain>
    </source>
</reference>
<evidence type="ECO:0000256" key="3">
    <source>
        <dbReference type="ARBA" id="ARBA00023143"/>
    </source>
</evidence>
<proteinExistence type="inferred from homology"/>
<dbReference type="EMBL" id="CP054140">
    <property type="protein sequence ID" value="QQG66035.1"/>
    <property type="molecule type" value="Genomic_DNA"/>
</dbReference>
<name>A0A7T6AQZ9_9BACT</name>
<dbReference type="HAMAP" id="MF_00724">
    <property type="entry name" value="FliE"/>
    <property type="match status" value="1"/>
</dbReference>
<dbReference type="InterPro" id="IPR001624">
    <property type="entry name" value="FliE"/>
</dbReference>
<dbReference type="Proteomes" id="UP000596092">
    <property type="component" value="Chromosome"/>
</dbReference>
<evidence type="ECO:0000313" key="7">
    <source>
        <dbReference type="EMBL" id="QQG66035.1"/>
    </source>
</evidence>
<accession>A0A7T6AQZ9</accession>
<dbReference type="PRINTS" id="PR01006">
    <property type="entry name" value="FLGHOOKFLIE"/>
</dbReference>
<dbReference type="GO" id="GO:0009425">
    <property type="term" value="C:bacterial-type flagellum basal body"/>
    <property type="evidence" value="ECO:0007669"/>
    <property type="project" value="UniProtKB-SubCell"/>
</dbReference>
<dbReference type="PANTHER" id="PTHR34653:SF1">
    <property type="entry name" value="FLAGELLAR HOOK-BASAL BODY COMPLEX PROTEIN FLIE"/>
    <property type="match status" value="1"/>
</dbReference>
<organism evidence="7 8">
    <name type="scientific">Desulfobulbus oligotrophicus</name>
    <dbReference type="NCBI Taxonomy" id="1909699"/>
    <lineage>
        <taxon>Bacteria</taxon>
        <taxon>Pseudomonadati</taxon>
        <taxon>Thermodesulfobacteriota</taxon>
        <taxon>Desulfobulbia</taxon>
        <taxon>Desulfobulbales</taxon>
        <taxon>Desulfobulbaceae</taxon>
        <taxon>Desulfobulbus</taxon>
    </lineage>
</organism>
<feature type="compositionally biased region" description="Polar residues" evidence="6">
    <location>
        <begin position="1"/>
        <end position="10"/>
    </location>
</feature>
<evidence type="ECO:0000256" key="5">
    <source>
        <dbReference type="NCBIfam" id="TIGR00205"/>
    </source>
</evidence>
<comment type="similarity">
    <text evidence="2 4">Belongs to the FliE family.</text>
</comment>
<dbReference type="AlphaFoldDB" id="A0A7T6AQZ9"/>
<keyword evidence="7" id="KW-0282">Flagellum</keyword>
<dbReference type="GO" id="GO:0071973">
    <property type="term" value="P:bacterial-type flagellum-dependent cell motility"/>
    <property type="evidence" value="ECO:0007669"/>
    <property type="project" value="InterPro"/>
</dbReference>
<comment type="subcellular location">
    <subcellularLocation>
        <location evidence="1 4">Bacterial flagellum basal body</location>
    </subcellularLocation>
</comment>
<evidence type="ECO:0000313" key="8">
    <source>
        <dbReference type="Proteomes" id="UP000596092"/>
    </source>
</evidence>
<dbReference type="GO" id="GO:0005198">
    <property type="term" value="F:structural molecule activity"/>
    <property type="evidence" value="ECO:0007669"/>
    <property type="project" value="UniProtKB-UniRule"/>
</dbReference>
<keyword evidence="3 4" id="KW-0975">Bacterial flagellum</keyword>
<dbReference type="RefSeq" id="WP_199261783.1">
    <property type="nucleotide sequence ID" value="NZ_CP054140.1"/>
</dbReference>
<sequence>MEALTALTTIQQPSQSPQSQLRQAETSFSDMLTAMVGQTDALQQAADQAVQQVHTGDEKNLHDAMIAMEKADISLRYMVQVRNKAIDAYQEIMRMQV</sequence>
<feature type="compositionally biased region" description="Low complexity" evidence="6">
    <location>
        <begin position="11"/>
        <end position="20"/>
    </location>
</feature>